<evidence type="ECO:0000313" key="1">
    <source>
        <dbReference type="EMBL" id="CAI9261045.1"/>
    </source>
</evidence>
<gene>
    <name evidence="1" type="ORF">LSALG_LOCUS1853</name>
</gene>
<organism evidence="1 2">
    <name type="scientific">Lactuca saligna</name>
    <name type="common">Willowleaf lettuce</name>
    <dbReference type="NCBI Taxonomy" id="75948"/>
    <lineage>
        <taxon>Eukaryota</taxon>
        <taxon>Viridiplantae</taxon>
        <taxon>Streptophyta</taxon>
        <taxon>Embryophyta</taxon>
        <taxon>Tracheophyta</taxon>
        <taxon>Spermatophyta</taxon>
        <taxon>Magnoliopsida</taxon>
        <taxon>eudicotyledons</taxon>
        <taxon>Gunneridae</taxon>
        <taxon>Pentapetalae</taxon>
        <taxon>asterids</taxon>
        <taxon>campanulids</taxon>
        <taxon>Asterales</taxon>
        <taxon>Asteraceae</taxon>
        <taxon>Cichorioideae</taxon>
        <taxon>Cichorieae</taxon>
        <taxon>Lactucinae</taxon>
        <taxon>Lactuca</taxon>
    </lineage>
</organism>
<dbReference type="EMBL" id="OX465086">
    <property type="protein sequence ID" value="CAI9261045.1"/>
    <property type="molecule type" value="Genomic_DNA"/>
</dbReference>
<keyword evidence="2" id="KW-1185">Reference proteome</keyword>
<name>A0AA35Y194_LACSI</name>
<proteinExistence type="predicted"/>
<protein>
    <submittedName>
        <fullName evidence="1">Uncharacterized protein</fullName>
    </submittedName>
</protein>
<evidence type="ECO:0000313" key="2">
    <source>
        <dbReference type="Proteomes" id="UP001177003"/>
    </source>
</evidence>
<accession>A0AA35Y194</accession>
<sequence>MFPDQILSLRLHPDPMDGEAFSGEFQCIPLLPPEGFAASHRVTVAPPATITTSARHSLRRTSPPSKNHHINTIVAACLRRCQLSPVTSTVSDELLHWLHCFQLYNHSKQADNATNNNDENDDGEDD</sequence>
<dbReference type="AlphaFoldDB" id="A0AA35Y194"/>
<reference evidence="1" key="1">
    <citation type="submission" date="2023-04" db="EMBL/GenBank/DDBJ databases">
        <authorList>
            <person name="Vijverberg K."/>
            <person name="Xiong W."/>
            <person name="Schranz E."/>
        </authorList>
    </citation>
    <scope>NUCLEOTIDE SEQUENCE</scope>
</reference>
<dbReference type="Proteomes" id="UP001177003">
    <property type="component" value="Chromosome 0"/>
</dbReference>